<keyword evidence="7" id="KW-0482">Metalloprotease</keyword>
<evidence type="ECO:0000256" key="2">
    <source>
        <dbReference type="ARBA" id="ARBA00007357"/>
    </source>
</evidence>
<dbReference type="PANTHER" id="PTHR11733:SF167">
    <property type="entry name" value="FI17812P1-RELATED"/>
    <property type="match status" value="1"/>
</dbReference>
<protein>
    <recommendedName>
        <fullName evidence="14">Endothelin-converting enzyme 1</fullName>
    </recommendedName>
</protein>
<keyword evidence="4" id="KW-0479">Metal-binding</keyword>
<feature type="region of interest" description="Disordered" evidence="8">
    <location>
        <begin position="65"/>
        <end position="98"/>
    </location>
</feature>
<proteinExistence type="inferred from homology"/>
<dbReference type="GO" id="GO:0004222">
    <property type="term" value="F:metalloendopeptidase activity"/>
    <property type="evidence" value="ECO:0007669"/>
    <property type="project" value="InterPro"/>
</dbReference>
<dbReference type="PANTHER" id="PTHR11733">
    <property type="entry name" value="ZINC METALLOPROTEASE FAMILY M13 NEPRILYSIN-RELATED"/>
    <property type="match status" value="1"/>
</dbReference>
<evidence type="ECO:0000256" key="5">
    <source>
        <dbReference type="ARBA" id="ARBA00022801"/>
    </source>
</evidence>
<dbReference type="InterPro" id="IPR008753">
    <property type="entry name" value="Peptidase_M13_N"/>
</dbReference>
<dbReference type="AlphaFoldDB" id="A0A8H3VVQ8"/>
<evidence type="ECO:0000259" key="10">
    <source>
        <dbReference type="Pfam" id="PF01431"/>
    </source>
</evidence>
<keyword evidence="3" id="KW-0645">Protease</keyword>
<comment type="similarity">
    <text evidence="2">Belongs to the peptidase M13 family.</text>
</comment>
<dbReference type="SUPFAM" id="SSF55486">
    <property type="entry name" value="Metalloproteases ('zincins'), catalytic domain"/>
    <property type="match status" value="1"/>
</dbReference>
<evidence type="ECO:0000256" key="6">
    <source>
        <dbReference type="ARBA" id="ARBA00022833"/>
    </source>
</evidence>
<feature type="transmembrane region" description="Helical" evidence="9">
    <location>
        <begin position="35"/>
        <end position="55"/>
    </location>
</feature>
<keyword evidence="6" id="KW-0862">Zinc</keyword>
<keyword evidence="13" id="KW-1185">Reference proteome</keyword>
<evidence type="ECO:0000259" key="11">
    <source>
        <dbReference type="Pfam" id="PF05649"/>
    </source>
</evidence>
<comment type="cofactor">
    <cofactor evidence="1">
        <name>Zn(2+)</name>
        <dbReference type="ChEBI" id="CHEBI:29105"/>
    </cofactor>
</comment>
<dbReference type="InterPro" id="IPR018497">
    <property type="entry name" value="Peptidase_M13_C"/>
</dbReference>
<dbReference type="Pfam" id="PF05649">
    <property type="entry name" value="Peptidase_M13_N"/>
    <property type="match status" value="1"/>
</dbReference>
<evidence type="ECO:0000256" key="7">
    <source>
        <dbReference type="ARBA" id="ARBA00023049"/>
    </source>
</evidence>
<gene>
    <name evidence="12" type="ORF">EG327_010073</name>
</gene>
<dbReference type="Gene3D" id="1.10.1380.10">
    <property type="entry name" value="Neutral endopeptidase , domain2"/>
    <property type="match status" value="1"/>
</dbReference>
<name>A0A8H3VVQ8_VENIN</name>
<sequence>MASPDEKHVSFDEPLLARIVDEDIEAPVDKKRARYLGLGFLVVVLVGILAGGPAVRACSHHMNRHGQHKHAHVVKPATHHSNSEKPSFPNLEKPSFPNLERTHHVDKRADPGPMCTSSQCLSYAAEIKANLAANYTAIDPCVDFSTLVCGGWREKHDYRPSQASVDVASIMEAVSVGSIMSDVSTNFLHEILEGQYVGNASLPASKTSIEKENFQKMKSAYSACMKEDVIKAYGVKPVRDIVEELEKYYPAAGPEPSADKEGLTKAIIWLERNSVDAIVGLGVSVDSKDPDVNVMSIGGGQKGMKSKKNYENPALLANYTREIAQMFKIIWTGQPIPNASLFENPDNLEYMEKAKLIAELETKMINATPDPEVASETSYYYRPTPIADLAKLVPELDIPKLINGVKPAEYTPQFILNQDYLFVGNVSTILKTSTRKTIHSYMQYRLISTWAGRLASEYRMPTRVFANLQAGRDPFAASERWRTCLNEVDNNLGWILSAAFVEKAFSQDAKTLGDRIVSDIKAEFSVKLKTLEWMTPATQDKAANKVANIIQKIGYPTASPNVLDPADLQKYYVNLTIGDNFFENGRVIGKFGRDKSWSDLLAPVDRARWVMTAPTVNAYYNPPGNEIVFPAGIMQTPVFGDQLPEYVSYGSFGSVAGHELTHGFDNNGAHYDEKGRYADWWDNTTLANFDKKTQCFVNQFDKYTVVGPGNKVLHVNGRFTSGENIADAGGINAAYAAWQKRNAAKPDKHIAGLEMFTKEQMFFVAYSTWWCGKTRPAQAEQAIYTDPHSPNEARILGTLANTAGFKEAFKCKEKKPTCELW</sequence>
<evidence type="ECO:0000256" key="9">
    <source>
        <dbReference type="SAM" id="Phobius"/>
    </source>
</evidence>
<dbReference type="Pfam" id="PF01431">
    <property type="entry name" value="Peptidase_M13"/>
    <property type="match status" value="1"/>
</dbReference>
<evidence type="ECO:0000256" key="4">
    <source>
        <dbReference type="ARBA" id="ARBA00022723"/>
    </source>
</evidence>
<dbReference type="Proteomes" id="UP000490939">
    <property type="component" value="Unassembled WGS sequence"/>
</dbReference>
<keyword evidence="9" id="KW-0472">Membrane</keyword>
<reference evidence="12 13" key="1">
    <citation type="submission" date="2019-07" db="EMBL/GenBank/DDBJ databases">
        <title>Venturia inaequalis Genome Resource.</title>
        <authorList>
            <person name="Lichtner F.J."/>
        </authorList>
    </citation>
    <scope>NUCLEOTIDE SEQUENCE [LARGE SCALE GENOMIC DNA]</scope>
    <source>
        <strain evidence="12 13">DMI_063113</strain>
    </source>
</reference>
<dbReference type="GO" id="GO:0016485">
    <property type="term" value="P:protein processing"/>
    <property type="evidence" value="ECO:0007669"/>
    <property type="project" value="TreeGrafter"/>
</dbReference>
<evidence type="ECO:0000313" key="12">
    <source>
        <dbReference type="EMBL" id="KAE9994447.1"/>
    </source>
</evidence>
<keyword evidence="9" id="KW-0812">Transmembrane</keyword>
<dbReference type="EMBL" id="WNWR01000007">
    <property type="protein sequence ID" value="KAE9994447.1"/>
    <property type="molecule type" value="Genomic_DNA"/>
</dbReference>
<dbReference type="GO" id="GO:0005886">
    <property type="term" value="C:plasma membrane"/>
    <property type="evidence" value="ECO:0007669"/>
    <property type="project" value="TreeGrafter"/>
</dbReference>
<evidence type="ECO:0000313" key="13">
    <source>
        <dbReference type="Proteomes" id="UP000490939"/>
    </source>
</evidence>
<dbReference type="CDD" id="cd08662">
    <property type="entry name" value="M13"/>
    <property type="match status" value="1"/>
</dbReference>
<evidence type="ECO:0008006" key="14">
    <source>
        <dbReference type="Google" id="ProtNLM"/>
    </source>
</evidence>
<feature type="domain" description="Peptidase M13 N-terminal" evidence="11">
    <location>
        <begin position="140"/>
        <end position="556"/>
    </location>
</feature>
<evidence type="ECO:0000256" key="8">
    <source>
        <dbReference type="SAM" id="MobiDB-lite"/>
    </source>
</evidence>
<keyword evidence="5" id="KW-0378">Hydrolase</keyword>
<evidence type="ECO:0000256" key="3">
    <source>
        <dbReference type="ARBA" id="ARBA00022670"/>
    </source>
</evidence>
<dbReference type="PRINTS" id="PR00786">
    <property type="entry name" value="NEPRILYSIN"/>
</dbReference>
<organism evidence="12 13">
    <name type="scientific">Venturia inaequalis</name>
    <name type="common">Apple scab fungus</name>
    <dbReference type="NCBI Taxonomy" id="5025"/>
    <lineage>
        <taxon>Eukaryota</taxon>
        <taxon>Fungi</taxon>
        <taxon>Dikarya</taxon>
        <taxon>Ascomycota</taxon>
        <taxon>Pezizomycotina</taxon>
        <taxon>Dothideomycetes</taxon>
        <taxon>Pleosporomycetidae</taxon>
        <taxon>Venturiales</taxon>
        <taxon>Venturiaceae</taxon>
        <taxon>Venturia</taxon>
    </lineage>
</organism>
<feature type="domain" description="Peptidase M13 C-terminal" evidence="10">
    <location>
        <begin position="617"/>
        <end position="816"/>
    </location>
</feature>
<keyword evidence="9" id="KW-1133">Transmembrane helix</keyword>
<dbReference type="PROSITE" id="PS51885">
    <property type="entry name" value="NEPRILYSIN"/>
    <property type="match status" value="1"/>
</dbReference>
<evidence type="ECO:0000256" key="1">
    <source>
        <dbReference type="ARBA" id="ARBA00001947"/>
    </source>
</evidence>
<dbReference type="GO" id="GO:0046872">
    <property type="term" value="F:metal ion binding"/>
    <property type="evidence" value="ECO:0007669"/>
    <property type="project" value="UniProtKB-KW"/>
</dbReference>
<accession>A0A8H3VVQ8</accession>
<comment type="caution">
    <text evidence="12">The sequence shown here is derived from an EMBL/GenBank/DDBJ whole genome shotgun (WGS) entry which is preliminary data.</text>
</comment>
<dbReference type="Gene3D" id="3.40.390.10">
    <property type="entry name" value="Collagenase (Catalytic Domain)"/>
    <property type="match status" value="1"/>
</dbReference>
<dbReference type="InterPro" id="IPR000718">
    <property type="entry name" value="Peptidase_M13"/>
</dbReference>
<dbReference type="InterPro" id="IPR042089">
    <property type="entry name" value="Peptidase_M13_dom_2"/>
</dbReference>
<dbReference type="InterPro" id="IPR024079">
    <property type="entry name" value="MetalloPept_cat_dom_sf"/>
</dbReference>